<dbReference type="EMBL" id="BBWV01000001">
    <property type="protein sequence ID" value="GAO42387.1"/>
    <property type="molecule type" value="Genomic_DNA"/>
</dbReference>
<dbReference type="NCBIfam" id="NF002098">
    <property type="entry name" value="PRK00943.1"/>
    <property type="match status" value="1"/>
</dbReference>
<dbReference type="GO" id="GO:0005524">
    <property type="term" value="F:ATP binding"/>
    <property type="evidence" value="ECO:0007669"/>
    <property type="project" value="UniProtKB-UniRule"/>
</dbReference>
<reference evidence="12 13" key="1">
    <citation type="submission" date="2015-04" db="EMBL/GenBank/DDBJ databases">
        <title>Whole genome shotgun sequence of Flavihumibacter petaseus NBRC 106054.</title>
        <authorList>
            <person name="Miyazawa S."/>
            <person name="Hosoyama A."/>
            <person name="Hashimoto M."/>
            <person name="Noguchi M."/>
            <person name="Tsuchikane K."/>
            <person name="Ohji S."/>
            <person name="Yamazoe A."/>
            <person name="Ichikawa N."/>
            <person name="Kimura A."/>
            <person name="Fujita N."/>
        </authorList>
    </citation>
    <scope>NUCLEOTIDE SEQUENCE [LARGE SCALE GENOMIC DNA]</scope>
    <source>
        <strain evidence="12 13">NBRC 106054</strain>
    </source>
</reference>
<dbReference type="InterPro" id="IPR010918">
    <property type="entry name" value="PurM-like_C_dom"/>
</dbReference>
<feature type="active site" evidence="9">
    <location>
        <position position="14"/>
    </location>
</feature>
<evidence type="ECO:0000256" key="6">
    <source>
        <dbReference type="ARBA" id="ARBA00022840"/>
    </source>
</evidence>
<dbReference type="InterPro" id="IPR036921">
    <property type="entry name" value="PurM-like_N_sf"/>
</dbReference>
<dbReference type="Gene3D" id="3.30.1330.10">
    <property type="entry name" value="PurM-like, N-terminal domain"/>
    <property type="match status" value="1"/>
</dbReference>
<dbReference type="STRING" id="1220578.FPE01S_01_14020"/>
<comment type="cofactor">
    <cofactor evidence="9">
        <name>Mg(2+)</name>
        <dbReference type="ChEBI" id="CHEBI:18420"/>
    </cofactor>
    <text evidence="9">Binds 1 Mg(2+) ion per monomer.</text>
</comment>
<dbReference type="NCBIfam" id="TIGR00476">
    <property type="entry name" value="selD"/>
    <property type="match status" value="1"/>
</dbReference>
<dbReference type="SUPFAM" id="SSF56042">
    <property type="entry name" value="PurM C-terminal domain-like"/>
    <property type="match status" value="1"/>
</dbReference>
<comment type="caution">
    <text evidence="12">The sequence shown here is derived from an EMBL/GenBank/DDBJ whole genome shotgun (WGS) entry which is preliminary data.</text>
</comment>
<dbReference type="Gene3D" id="3.90.650.10">
    <property type="entry name" value="PurM-like C-terminal domain"/>
    <property type="match status" value="1"/>
</dbReference>
<gene>
    <name evidence="9 12" type="primary">selD</name>
    <name evidence="12" type="ORF">FPE01S_01_14020</name>
</gene>
<keyword evidence="3 9" id="KW-0479">Metal-binding</keyword>
<evidence type="ECO:0000256" key="8">
    <source>
        <dbReference type="ARBA" id="ARBA00023266"/>
    </source>
</evidence>
<dbReference type="InterPro" id="IPR004536">
    <property type="entry name" value="SPS/SelD"/>
</dbReference>
<evidence type="ECO:0000259" key="10">
    <source>
        <dbReference type="Pfam" id="PF00586"/>
    </source>
</evidence>
<evidence type="ECO:0000256" key="4">
    <source>
        <dbReference type="ARBA" id="ARBA00022741"/>
    </source>
</evidence>
<keyword evidence="2 9" id="KW-0808">Transferase</keyword>
<dbReference type="FunFam" id="3.30.1330.10:FF:000003">
    <property type="entry name" value="Selenide, water dikinase"/>
    <property type="match status" value="1"/>
</dbReference>
<comment type="subunit">
    <text evidence="9">Homodimer.</text>
</comment>
<dbReference type="GO" id="GO:0016260">
    <property type="term" value="P:selenocysteine biosynthetic process"/>
    <property type="evidence" value="ECO:0007669"/>
    <property type="project" value="InterPro"/>
</dbReference>
<feature type="binding site" description="in other chain" evidence="9">
    <location>
        <position position="17"/>
    </location>
    <ligand>
        <name>ATP</name>
        <dbReference type="ChEBI" id="CHEBI:30616"/>
        <note>ligand shared between dimeric partners</note>
    </ligand>
</feature>
<dbReference type="Proteomes" id="UP000033121">
    <property type="component" value="Unassembled WGS sequence"/>
</dbReference>
<keyword evidence="7 9" id="KW-0460">Magnesium</keyword>
<dbReference type="CDD" id="cd02195">
    <property type="entry name" value="SelD"/>
    <property type="match status" value="1"/>
</dbReference>
<dbReference type="OrthoDB" id="9772934at2"/>
<dbReference type="RefSeq" id="WP_046368090.1">
    <property type="nucleotide sequence ID" value="NZ_BBWV01000001.1"/>
</dbReference>
<feature type="domain" description="PurM-like C-terminal" evidence="11">
    <location>
        <begin position="166"/>
        <end position="339"/>
    </location>
</feature>
<feature type="binding site" description="in other chain" evidence="9">
    <location>
        <begin position="45"/>
        <end position="47"/>
    </location>
    <ligand>
        <name>ATP</name>
        <dbReference type="ChEBI" id="CHEBI:30616"/>
        <note>ligand shared between dimeric partners</note>
    </ligand>
</feature>
<dbReference type="Pfam" id="PF00586">
    <property type="entry name" value="AIRS"/>
    <property type="match status" value="1"/>
</dbReference>
<keyword evidence="8 9" id="KW-0711">Selenium</keyword>
<feature type="binding site" evidence="9">
    <location>
        <position position="224"/>
    </location>
    <ligand>
        <name>Mg(2+)</name>
        <dbReference type="ChEBI" id="CHEBI:18420"/>
    </ligand>
</feature>
<dbReference type="InterPro" id="IPR036676">
    <property type="entry name" value="PurM-like_C_sf"/>
</dbReference>
<evidence type="ECO:0000313" key="13">
    <source>
        <dbReference type="Proteomes" id="UP000033121"/>
    </source>
</evidence>
<evidence type="ECO:0000256" key="1">
    <source>
        <dbReference type="ARBA" id="ARBA00008026"/>
    </source>
</evidence>
<feature type="site" description="Important for catalytic activity" evidence="9">
    <location>
        <position position="17"/>
    </location>
</feature>
<evidence type="ECO:0000256" key="3">
    <source>
        <dbReference type="ARBA" id="ARBA00022723"/>
    </source>
</evidence>
<keyword evidence="4 9" id="KW-0547">Nucleotide-binding</keyword>
<dbReference type="PANTHER" id="PTHR10256:SF0">
    <property type="entry name" value="INACTIVE SELENIDE, WATER DIKINASE-LIKE PROTEIN-RELATED"/>
    <property type="match status" value="1"/>
</dbReference>
<dbReference type="HAMAP" id="MF_00625">
    <property type="entry name" value="SelD"/>
    <property type="match status" value="1"/>
</dbReference>
<evidence type="ECO:0000313" key="12">
    <source>
        <dbReference type="EMBL" id="GAO42387.1"/>
    </source>
</evidence>
<proteinExistence type="inferred from homology"/>
<dbReference type="FunFam" id="3.90.650.10:FF:000004">
    <property type="entry name" value="Selenide, water dikinase"/>
    <property type="match status" value="1"/>
</dbReference>
<dbReference type="InterPro" id="IPR023061">
    <property type="entry name" value="SelD_I"/>
</dbReference>
<dbReference type="GO" id="GO:0000287">
    <property type="term" value="F:magnesium ion binding"/>
    <property type="evidence" value="ECO:0007669"/>
    <property type="project" value="UniProtKB-UniRule"/>
</dbReference>
<name>A0A0E9MXG2_9BACT</name>
<evidence type="ECO:0000259" key="11">
    <source>
        <dbReference type="Pfam" id="PF02769"/>
    </source>
</evidence>
<feature type="domain" description="PurM-like N-terminal" evidence="10">
    <location>
        <begin position="47"/>
        <end position="154"/>
    </location>
</feature>
<dbReference type="Pfam" id="PF02769">
    <property type="entry name" value="AIRS_C"/>
    <property type="match status" value="1"/>
</dbReference>
<comment type="catalytic activity">
    <reaction evidence="9">
        <text>hydrogenselenide + ATP + H2O = selenophosphate + AMP + phosphate + 2 H(+)</text>
        <dbReference type="Rhea" id="RHEA:18737"/>
        <dbReference type="ChEBI" id="CHEBI:15377"/>
        <dbReference type="ChEBI" id="CHEBI:15378"/>
        <dbReference type="ChEBI" id="CHEBI:16144"/>
        <dbReference type="ChEBI" id="CHEBI:29317"/>
        <dbReference type="ChEBI" id="CHEBI:30616"/>
        <dbReference type="ChEBI" id="CHEBI:43474"/>
        <dbReference type="ChEBI" id="CHEBI:456215"/>
        <dbReference type="EC" id="2.7.9.3"/>
    </reaction>
</comment>
<feature type="binding site" evidence="9">
    <location>
        <position position="48"/>
    </location>
    <ligand>
        <name>Mg(2+)</name>
        <dbReference type="ChEBI" id="CHEBI:18420"/>
    </ligand>
</feature>
<dbReference type="EC" id="2.7.9.3" evidence="9"/>
<sequence length="351" mass="36746">MQYPLTQYSHGAGCGCKISPQLLSEIVQGGPDFSGFTQLLVGNQSNDDAAVYQLDETSALISTTDFFMPIVDDPFDFGRIAAANAISDVYAMGGKPLMAIAILGWPVNTLPAAVAQQVMAGGRDACAEAGIPLAGGHSIDSPEPIFGLSVNGLVHPANLKQNNTAKDGDWLFLTKALGTGILSTAQKKGVLSDPDYASLVKQLKTLNRAGAVFGHLPGVHAMTDVTGFGLAGHLLEMAAGSDLYAHVQLDRLRILPGVNAFIAAGISPGGCQRNWKSYGEQVGFAPSVNVAEASLLVPDPQTNGGLLLAVAENSVPAVEEVFRQFGLEEYLEPIGRLQAVPPAGNVRVYFS</sequence>
<evidence type="ECO:0000256" key="2">
    <source>
        <dbReference type="ARBA" id="ARBA00022679"/>
    </source>
</evidence>
<dbReference type="PIRSF" id="PIRSF036407">
    <property type="entry name" value="Selenphspht_syn"/>
    <property type="match status" value="1"/>
</dbReference>
<feature type="binding site" evidence="9">
    <location>
        <begin position="136"/>
        <end position="138"/>
    </location>
    <ligand>
        <name>ATP</name>
        <dbReference type="ChEBI" id="CHEBI:30616"/>
        <note>ligand shared between dimeric partners</note>
    </ligand>
</feature>
<feature type="binding site" evidence="9">
    <location>
        <position position="88"/>
    </location>
    <ligand>
        <name>Mg(2+)</name>
        <dbReference type="ChEBI" id="CHEBI:18420"/>
    </ligand>
</feature>
<feature type="binding site" description="in other chain" evidence="9">
    <location>
        <position position="88"/>
    </location>
    <ligand>
        <name>ATP</name>
        <dbReference type="ChEBI" id="CHEBI:30616"/>
        <note>ligand shared between dimeric partners</note>
    </ligand>
</feature>
<accession>A0A0E9MXG2</accession>
<evidence type="ECO:0000256" key="5">
    <source>
        <dbReference type="ARBA" id="ARBA00022777"/>
    </source>
</evidence>
<evidence type="ECO:0000256" key="7">
    <source>
        <dbReference type="ARBA" id="ARBA00022842"/>
    </source>
</evidence>
<evidence type="ECO:0000256" key="9">
    <source>
        <dbReference type="HAMAP-Rule" id="MF_00625"/>
    </source>
</evidence>
<comment type="function">
    <text evidence="9">Synthesizes selenophosphate from selenide and ATP.</text>
</comment>
<keyword evidence="6 9" id="KW-0067">ATP-binding</keyword>
<comment type="similarity">
    <text evidence="1 9">Belongs to the selenophosphate synthase 1 family. Class I subfamily.</text>
</comment>
<dbReference type="GO" id="GO:0004756">
    <property type="term" value="F:selenide, water dikinase activity"/>
    <property type="evidence" value="ECO:0007669"/>
    <property type="project" value="UniProtKB-UniRule"/>
</dbReference>
<feature type="binding site" description="in other chain" evidence="9">
    <location>
        <position position="65"/>
    </location>
    <ligand>
        <name>ATP</name>
        <dbReference type="ChEBI" id="CHEBI:30616"/>
        <note>ligand shared between dimeric partners</note>
    </ligand>
</feature>
<organism evidence="12 13">
    <name type="scientific">Flavihumibacter petaseus NBRC 106054</name>
    <dbReference type="NCBI Taxonomy" id="1220578"/>
    <lineage>
        <taxon>Bacteria</taxon>
        <taxon>Pseudomonadati</taxon>
        <taxon>Bacteroidota</taxon>
        <taxon>Chitinophagia</taxon>
        <taxon>Chitinophagales</taxon>
        <taxon>Chitinophagaceae</taxon>
        <taxon>Flavihumibacter</taxon>
    </lineage>
</organism>
<dbReference type="SUPFAM" id="SSF55326">
    <property type="entry name" value="PurM N-terminal domain-like"/>
    <property type="match status" value="1"/>
</dbReference>
<dbReference type="InterPro" id="IPR016188">
    <property type="entry name" value="PurM-like_N"/>
</dbReference>
<dbReference type="GO" id="GO:0005737">
    <property type="term" value="C:cytoplasm"/>
    <property type="evidence" value="ECO:0007669"/>
    <property type="project" value="TreeGrafter"/>
</dbReference>
<dbReference type="PANTHER" id="PTHR10256">
    <property type="entry name" value="SELENIDE, WATER DIKINASE"/>
    <property type="match status" value="1"/>
</dbReference>
<keyword evidence="13" id="KW-1185">Reference proteome</keyword>
<dbReference type="AlphaFoldDB" id="A0A0E9MXG2"/>
<protein>
    <recommendedName>
        <fullName evidence="9">Selenide, water dikinase</fullName>
        <ecNumber evidence="9">2.7.9.3</ecNumber>
    </recommendedName>
    <alternativeName>
        <fullName evidence="9">Selenium donor protein</fullName>
    </alternativeName>
    <alternativeName>
        <fullName evidence="9">Selenophosphate synthase</fullName>
    </alternativeName>
</protein>
<keyword evidence="5 9" id="KW-0418">Kinase</keyword>